<dbReference type="InterPro" id="IPR000627">
    <property type="entry name" value="Intradiol_dOase_C"/>
</dbReference>
<reference evidence="8 9" key="1">
    <citation type="submission" date="2021-03" db="EMBL/GenBank/DDBJ databases">
        <authorList>
            <person name="Peeters C."/>
        </authorList>
    </citation>
    <scope>NUCLEOTIDE SEQUENCE [LARGE SCALE GENOMIC DNA]</scope>
    <source>
        <strain evidence="8 9">LMG 26411</strain>
    </source>
</reference>
<comment type="similarity">
    <text evidence="2">Belongs to the intradiol ring-cleavage dioxygenase family.</text>
</comment>
<dbReference type="CDD" id="cd03461">
    <property type="entry name" value="1_2-HQD"/>
    <property type="match status" value="1"/>
</dbReference>
<comment type="caution">
    <text evidence="8">The sequence shown here is derived from an EMBL/GenBank/DDBJ whole genome shotgun (WGS) entry which is preliminary data.</text>
</comment>
<evidence type="ECO:0000256" key="3">
    <source>
        <dbReference type="ARBA" id="ARBA00022723"/>
    </source>
</evidence>
<dbReference type="InterPro" id="IPR039390">
    <property type="entry name" value="1_2-HQD/HQD"/>
</dbReference>
<dbReference type="PANTHER" id="PTHR33711">
    <property type="entry name" value="DIOXYGENASE, PUTATIVE (AFU_ORTHOLOGUE AFUA_2G02910)-RELATED"/>
    <property type="match status" value="1"/>
</dbReference>
<sequence length="291" mass="32346">MRNMTEAELTEVVLQRYQNTPDPRLREILQSLVRHLHAFVRDVRLTEDEWMHGIQFLTAVGQICDDKRQEMILLSDNLGVSMLVNMVSAGVAPAATESTVVGPFYVPDTPAREWGESIQQLPCDDVPLFVRGRVVDVSGAPVAGAQIEVWQTNSNGMYDIQDAEQPVNNLRGWYRANDNGEFLVRTVRPVRYPIPTDGPVGELLNATDRHPWRPAHLHAKVTAAGCKPLITHIFDAEDPYLDSDVVFAVKQSLVRKFEPVAAGARVGEYGISGPCLELGYDFVLERARTGG</sequence>
<dbReference type="Pfam" id="PF00775">
    <property type="entry name" value="Dioxygenase_C"/>
    <property type="match status" value="1"/>
</dbReference>
<keyword evidence="6" id="KW-0408">Iron</keyword>
<dbReference type="Gene3D" id="2.60.130.10">
    <property type="entry name" value="Aromatic compound dioxygenase"/>
    <property type="match status" value="1"/>
</dbReference>
<dbReference type="Pfam" id="PF04444">
    <property type="entry name" value="Dioxygenase_N"/>
    <property type="match status" value="1"/>
</dbReference>
<dbReference type="InterPro" id="IPR007535">
    <property type="entry name" value="Catechol_dOase_N"/>
</dbReference>
<evidence type="ECO:0000256" key="1">
    <source>
        <dbReference type="ARBA" id="ARBA00001965"/>
    </source>
</evidence>
<organism evidence="8 9">
    <name type="scientific">Cupriavidus numazuensis</name>
    <dbReference type="NCBI Taxonomy" id="221992"/>
    <lineage>
        <taxon>Bacteria</taxon>
        <taxon>Pseudomonadati</taxon>
        <taxon>Pseudomonadota</taxon>
        <taxon>Betaproteobacteria</taxon>
        <taxon>Burkholderiales</taxon>
        <taxon>Burkholderiaceae</taxon>
        <taxon>Cupriavidus</taxon>
    </lineage>
</organism>
<protein>
    <submittedName>
        <fullName evidence="8">Hydroxyquinol 1,2-dioxygenase</fullName>
        <ecNumber evidence="8">1.13.11.37</ecNumber>
    </submittedName>
</protein>
<dbReference type="InterPro" id="IPR050770">
    <property type="entry name" value="Intradiol_RC_Dioxygenase"/>
</dbReference>
<evidence type="ECO:0000313" key="9">
    <source>
        <dbReference type="Proteomes" id="UP000672657"/>
    </source>
</evidence>
<dbReference type="PROSITE" id="PS00083">
    <property type="entry name" value="INTRADIOL_DIOXYGENAS"/>
    <property type="match status" value="1"/>
</dbReference>
<keyword evidence="9" id="KW-1185">Reference proteome</keyword>
<dbReference type="PANTHER" id="PTHR33711:SF7">
    <property type="entry name" value="INTRADIOL RING-CLEAVAGE DIOXYGENASES DOMAIN-CONTAINING PROTEIN-RELATED"/>
    <property type="match status" value="1"/>
</dbReference>
<dbReference type="InterPro" id="IPR015889">
    <property type="entry name" value="Intradiol_dOase_core"/>
</dbReference>
<accession>A0ABM8TGN0</accession>
<dbReference type="EMBL" id="CAJPVI010000014">
    <property type="protein sequence ID" value="CAG2145155.1"/>
    <property type="molecule type" value="Genomic_DNA"/>
</dbReference>
<evidence type="ECO:0000259" key="7">
    <source>
        <dbReference type="PROSITE" id="PS00083"/>
    </source>
</evidence>
<dbReference type="GO" id="GO:0047074">
    <property type="term" value="F:4-hydroxycatechol 1,2-dioxygenase activity"/>
    <property type="evidence" value="ECO:0007669"/>
    <property type="project" value="UniProtKB-EC"/>
</dbReference>
<keyword evidence="3" id="KW-0479">Metal-binding</keyword>
<gene>
    <name evidence="8" type="primary">npcC</name>
    <name evidence="8" type="ORF">LMG26411_02693</name>
</gene>
<feature type="domain" description="Intradiol ring-cleavage dioxygenases" evidence="7">
    <location>
        <begin position="130"/>
        <end position="158"/>
    </location>
</feature>
<dbReference type="RefSeq" id="WP_211953761.1">
    <property type="nucleotide sequence ID" value="NZ_CAJPVI010000014.1"/>
</dbReference>
<proteinExistence type="inferred from homology"/>
<comment type="cofactor">
    <cofactor evidence="1">
        <name>Fe(3+)</name>
        <dbReference type="ChEBI" id="CHEBI:29034"/>
    </cofactor>
</comment>
<evidence type="ECO:0000256" key="6">
    <source>
        <dbReference type="ARBA" id="ARBA00023004"/>
    </source>
</evidence>
<evidence type="ECO:0000256" key="4">
    <source>
        <dbReference type="ARBA" id="ARBA00022964"/>
    </source>
</evidence>
<evidence type="ECO:0000256" key="2">
    <source>
        <dbReference type="ARBA" id="ARBA00007825"/>
    </source>
</evidence>
<keyword evidence="4" id="KW-0223">Dioxygenase</keyword>
<dbReference type="SUPFAM" id="SSF49482">
    <property type="entry name" value="Aromatic compound dioxygenase"/>
    <property type="match status" value="1"/>
</dbReference>
<name>A0ABM8TGN0_9BURK</name>
<dbReference type="EC" id="1.13.11.37" evidence="8"/>
<keyword evidence="5 8" id="KW-0560">Oxidoreductase</keyword>
<evidence type="ECO:0000313" key="8">
    <source>
        <dbReference type="EMBL" id="CAG2145155.1"/>
    </source>
</evidence>
<dbReference type="Proteomes" id="UP000672657">
    <property type="component" value="Unassembled WGS sequence"/>
</dbReference>
<evidence type="ECO:0000256" key="5">
    <source>
        <dbReference type="ARBA" id="ARBA00023002"/>
    </source>
</evidence>